<gene>
    <name evidence="2" type="ORF">C8R21_1018</name>
</gene>
<protein>
    <submittedName>
        <fullName evidence="2">Uncharacterized protein</fullName>
    </submittedName>
</protein>
<dbReference type="EMBL" id="QAOK01000001">
    <property type="protein sequence ID" value="PTQ83322.1"/>
    <property type="molecule type" value="Genomic_DNA"/>
</dbReference>
<sequence length="304" mass="33912">MKAGTGIRIGIRAAKTVIVCAGVTLGACGSLHGSSPSAIRFASYGGYYASKPDFARVEHEFPLTSAHLAELTPEMLAAYDQEQIDQIYARLTAGVIPDGLFDAQPFSPNGIPDDQITTETRIISELPGFANASTNRFKLLCRYLWGRKVFQGDVRLAFTRVDDLTPLDHLLGSHPAAIPTITIEGREQWLMFPARLYCGQSLLDSRRESIIVDYSFSDDIPGYPELLDQLVGRHGLQVRDEIRMIRPGFYLGRVYLGKIFFLNFTLYDRNLDQRHSLGFSGGESTRQDCWPGEQVRPIGFRSEN</sequence>
<evidence type="ECO:0000313" key="3">
    <source>
        <dbReference type="Proteomes" id="UP000244152"/>
    </source>
</evidence>
<evidence type="ECO:0000256" key="1">
    <source>
        <dbReference type="SAM" id="MobiDB-lite"/>
    </source>
</evidence>
<evidence type="ECO:0000313" key="2">
    <source>
        <dbReference type="EMBL" id="PTQ83322.1"/>
    </source>
</evidence>
<comment type="caution">
    <text evidence="2">The sequence shown here is derived from an EMBL/GenBank/DDBJ whole genome shotgun (WGS) entry which is preliminary data.</text>
</comment>
<proteinExistence type="predicted"/>
<organism evidence="2 3">
    <name type="scientific">Nitrosospira multiformis</name>
    <dbReference type="NCBI Taxonomy" id="1231"/>
    <lineage>
        <taxon>Bacteria</taxon>
        <taxon>Pseudomonadati</taxon>
        <taxon>Pseudomonadota</taxon>
        <taxon>Betaproteobacteria</taxon>
        <taxon>Nitrosomonadales</taxon>
        <taxon>Nitrosomonadaceae</taxon>
        <taxon>Nitrosospira</taxon>
    </lineage>
</organism>
<dbReference type="AlphaFoldDB" id="A0A2T5IHN3"/>
<accession>A0A2T5IHN3</accession>
<dbReference type="RefSeq" id="WP_107760804.1">
    <property type="nucleotide sequence ID" value="NZ_QAOK01000001.1"/>
</dbReference>
<reference evidence="2 3" key="1">
    <citation type="submission" date="2018-04" db="EMBL/GenBank/DDBJ databases">
        <title>Active sludge and wastewater microbial communities from Klosterneuburg, Austria.</title>
        <authorList>
            <person name="Wagner M."/>
        </authorList>
    </citation>
    <scope>NUCLEOTIDE SEQUENCE [LARGE SCALE GENOMIC DNA]</scope>
    <source>
        <strain evidence="2 3">Nl12</strain>
    </source>
</reference>
<dbReference type="Proteomes" id="UP000244152">
    <property type="component" value="Unassembled WGS sequence"/>
</dbReference>
<dbReference type="PROSITE" id="PS51257">
    <property type="entry name" value="PROKAR_LIPOPROTEIN"/>
    <property type="match status" value="1"/>
</dbReference>
<feature type="region of interest" description="Disordered" evidence="1">
    <location>
        <begin position="281"/>
        <end position="304"/>
    </location>
</feature>
<name>A0A2T5IHN3_9PROT</name>